<keyword evidence="2" id="KW-1185">Reference proteome</keyword>
<dbReference type="InterPro" id="IPR009003">
    <property type="entry name" value="Peptidase_S1_PA"/>
</dbReference>
<gene>
    <name evidence="1" type="ORF">CEP52_009417</name>
</gene>
<evidence type="ECO:0000313" key="1">
    <source>
        <dbReference type="EMBL" id="RSL99895.1"/>
    </source>
</evidence>
<proteinExistence type="predicted"/>
<evidence type="ECO:0000313" key="2">
    <source>
        <dbReference type="Proteomes" id="UP000287144"/>
    </source>
</evidence>
<dbReference type="SUPFAM" id="SSF50494">
    <property type="entry name" value="Trypsin-like serine proteases"/>
    <property type="match status" value="1"/>
</dbReference>
<dbReference type="AlphaFoldDB" id="A0A428TCV6"/>
<comment type="caution">
    <text evidence="1">The sequence shown here is derived from an EMBL/GenBank/DDBJ whole genome shotgun (WGS) entry which is preliminary data.</text>
</comment>
<dbReference type="STRING" id="1325735.A0A428TCV6"/>
<sequence length="196" mass="21909">MGAQHLRNWALIELHQGKHETELPCLRNKIFLGEDAARKSLIPFSELKYVAEVEDPVSEEELRDPESATRQLDSPIVVVKRGAATDLTTGSIAEALSVVRRTHGNTTFEFEEWCVLGDKEHRDEGQQKMFSAAGDSGACVFNRSGRIFGISSGGGELGEDVPRNESGYFTPIEWLLDDIRAHGYDVELLPRGFDWY</sequence>
<protein>
    <submittedName>
        <fullName evidence="1">Uncharacterized protein</fullName>
    </submittedName>
</protein>
<reference evidence="1 2" key="1">
    <citation type="submission" date="2017-06" db="EMBL/GenBank/DDBJ databases">
        <title>Comparative genomic analysis of Ambrosia Fusariam Clade fungi.</title>
        <authorList>
            <person name="Stajich J.E."/>
            <person name="Carrillo J."/>
            <person name="Kijimoto T."/>
            <person name="Eskalen A."/>
            <person name="O'Donnell K."/>
            <person name="Kasson M."/>
        </authorList>
    </citation>
    <scope>NUCLEOTIDE SEQUENCE [LARGE SCALE GENOMIC DNA]</scope>
    <source>
        <strain evidence="1 2">NRRL62579</strain>
    </source>
</reference>
<dbReference type="EMBL" id="NKCK01000099">
    <property type="protein sequence ID" value="RSL99895.1"/>
    <property type="molecule type" value="Genomic_DNA"/>
</dbReference>
<accession>A0A428TCV6</accession>
<name>A0A428TCV6_9HYPO</name>
<organism evidence="1 2">
    <name type="scientific">Fusarium oligoseptatum</name>
    <dbReference type="NCBI Taxonomy" id="2604345"/>
    <lineage>
        <taxon>Eukaryota</taxon>
        <taxon>Fungi</taxon>
        <taxon>Dikarya</taxon>
        <taxon>Ascomycota</taxon>
        <taxon>Pezizomycotina</taxon>
        <taxon>Sordariomycetes</taxon>
        <taxon>Hypocreomycetidae</taxon>
        <taxon>Hypocreales</taxon>
        <taxon>Nectriaceae</taxon>
        <taxon>Fusarium</taxon>
        <taxon>Fusarium solani species complex</taxon>
    </lineage>
</organism>
<dbReference type="Proteomes" id="UP000287144">
    <property type="component" value="Unassembled WGS sequence"/>
</dbReference>